<feature type="domain" description="C2H2-type" evidence="12">
    <location>
        <begin position="812"/>
        <end position="841"/>
    </location>
</feature>
<dbReference type="EMBL" id="CAJPVJ010008106">
    <property type="protein sequence ID" value="CAG2171710.1"/>
    <property type="molecule type" value="Genomic_DNA"/>
</dbReference>
<reference evidence="13" key="1">
    <citation type="submission" date="2020-11" db="EMBL/GenBank/DDBJ databases">
        <authorList>
            <person name="Tran Van P."/>
        </authorList>
    </citation>
    <scope>NUCLEOTIDE SEQUENCE</scope>
</reference>
<feature type="domain" description="C2H2-type" evidence="12">
    <location>
        <begin position="219"/>
        <end position="248"/>
    </location>
</feature>
<feature type="domain" description="C2H2-type" evidence="12">
    <location>
        <begin position="602"/>
        <end position="631"/>
    </location>
</feature>
<feature type="region of interest" description="Disordered" evidence="11">
    <location>
        <begin position="721"/>
        <end position="773"/>
    </location>
</feature>
<evidence type="ECO:0000256" key="3">
    <source>
        <dbReference type="ARBA" id="ARBA00022499"/>
    </source>
</evidence>
<dbReference type="GO" id="GO:0005654">
    <property type="term" value="C:nucleoplasm"/>
    <property type="evidence" value="ECO:0007669"/>
    <property type="project" value="UniProtKB-SubCell"/>
</dbReference>
<evidence type="ECO:0000256" key="7">
    <source>
        <dbReference type="ARBA" id="ARBA00022833"/>
    </source>
</evidence>
<dbReference type="EMBL" id="OC922931">
    <property type="protein sequence ID" value="CAD7654523.1"/>
    <property type="molecule type" value="Genomic_DNA"/>
</dbReference>
<feature type="compositionally biased region" description="Polar residues" evidence="11">
    <location>
        <begin position="760"/>
        <end position="773"/>
    </location>
</feature>
<dbReference type="FunFam" id="3.30.160.60:FF:000063">
    <property type="entry name" value="Wilms tumor 1-KTS isoform"/>
    <property type="match status" value="1"/>
</dbReference>
<feature type="domain" description="C2H2-type" evidence="12">
    <location>
        <begin position="421"/>
        <end position="450"/>
    </location>
</feature>
<accession>A0A7R9M8N4</accession>
<evidence type="ECO:0000256" key="8">
    <source>
        <dbReference type="ARBA" id="ARBA00022843"/>
    </source>
</evidence>
<dbReference type="PANTHER" id="PTHR19818:SF139">
    <property type="entry name" value="PAIR-RULE PROTEIN ODD-PAIRED"/>
    <property type="match status" value="1"/>
</dbReference>
<keyword evidence="6 10" id="KW-0863">Zinc-finger</keyword>
<evidence type="ECO:0000259" key="12">
    <source>
        <dbReference type="PROSITE" id="PS50157"/>
    </source>
</evidence>
<dbReference type="InterPro" id="IPR013087">
    <property type="entry name" value="Znf_C2H2_type"/>
</dbReference>
<evidence type="ECO:0000256" key="10">
    <source>
        <dbReference type="PROSITE-ProRule" id="PRU00042"/>
    </source>
</evidence>
<keyword evidence="7" id="KW-0862">Zinc</keyword>
<sequence>MNTRNTRRTTPEESVRRGKAVANSAPTAPVRLTRHQTQRQQNQQKVTESVPQEDVEEEGEPLETVDPQQHQVMEVIAEEVHGMDAQEVLELQQQTNAQMTTTIIQIIDDHNYDNTGQEVVEHVMAGDDQQMQAMDKSGDDLANYWTLERSQTVGDGRLDFVCKWMLCSFRTTSECSMRKHAVKHQKPYMCSFAGCGDRFTETQELLQHFSATHMDTNAFKCTFADCQQRFKDIKSLTAHRVSHVSHTTQLIKANKDYKPGAHRNRSFNDDANQQIYGQNDENLTATYQISGEPLTLSDGTQYYEATANINASDGQPQHYDRYRNSSRVSSVIRCPISSLTDDIVEGNDNYVKCRSFEGKFWYKCLWDYCDYGNVNEGIIRRHVLKHEFPHKCAFGGCSKSFATITEMAEHTTVAHTGPNPFRCDWPDCDEAFDGLRPLTDHKTKHLSESSPVAHNAANRVKKVKPAVPPKPFMCDFGKCNMHYATQEELDLHKQIHAGDRPFKCQFPDCTFAAKSKDKLQIHHSRHSSVKQFRCYWPTCDKSFTISEQLRRHRKLHTNRDQLICEFSGCDLVFQTADELEKHLRRHLGLDDSTFNALSPLGFKCNFGLCKMHFQTREELQKHSQSHRGQRMFKCGYENCSYSAKTLDKLTAHLRYHSGERPFKCDFIGCHQDFIQSHHLARHRKSHFGAGQTPLKSESPIDEKLMDCDFCGQEFADEAMAESHDCPEKSLQSKSKTNSKSKAINNKRKRETNDAEEESEPQMSDNEVNTTLNTPKVPEKGIACSYGKCHFKCATDEQLNQHTDKVHSGDRPFACDFEDCTFKTGRKDKLKIHTRRHTGDRPYRCEWTECNRTFISKDNLNRHNLTHFRSKASKPDTVDTDFDRTLKELDDLLHETDETVVAAPPEEGIND</sequence>
<keyword evidence="8" id="KW-0832">Ubl conjugation</keyword>
<feature type="domain" description="C2H2-type" evidence="12">
    <location>
        <begin position="632"/>
        <end position="661"/>
    </location>
</feature>
<evidence type="ECO:0000256" key="1">
    <source>
        <dbReference type="ARBA" id="ARBA00004604"/>
    </source>
</evidence>
<protein>
    <recommendedName>
        <fullName evidence="9">Wilms tumor protein homolog</fullName>
    </recommendedName>
</protein>
<gene>
    <name evidence="13" type="ORF">ONB1V03_LOCUS11170</name>
</gene>
<dbReference type="InterPro" id="IPR036236">
    <property type="entry name" value="Znf_C2H2_sf"/>
</dbReference>
<dbReference type="PANTHER" id="PTHR19818">
    <property type="entry name" value="ZINC FINGER PROTEIN ZIC AND GLI"/>
    <property type="match status" value="1"/>
</dbReference>
<keyword evidence="4" id="KW-0479">Metal-binding</keyword>
<feature type="region of interest" description="Disordered" evidence="11">
    <location>
        <begin position="1"/>
        <end position="65"/>
    </location>
</feature>
<dbReference type="OrthoDB" id="6077919at2759"/>
<feature type="domain" description="C2H2-type" evidence="12">
    <location>
        <begin position="781"/>
        <end position="811"/>
    </location>
</feature>
<dbReference type="GO" id="GO:0005730">
    <property type="term" value="C:nucleolus"/>
    <property type="evidence" value="ECO:0007669"/>
    <property type="project" value="UniProtKB-SubCell"/>
</dbReference>
<feature type="compositionally biased region" description="Acidic residues" evidence="11">
    <location>
        <begin position="51"/>
        <end position="63"/>
    </location>
</feature>
<feature type="domain" description="C2H2-type" evidence="12">
    <location>
        <begin position="662"/>
        <end position="691"/>
    </location>
</feature>
<feature type="domain" description="C2H2-type" evidence="12">
    <location>
        <begin position="390"/>
        <end position="420"/>
    </location>
</feature>
<feature type="compositionally biased region" description="Polar residues" evidence="11">
    <location>
        <begin position="729"/>
        <end position="743"/>
    </location>
</feature>
<dbReference type="Proteomes" id="UP000728032">
    <property type="component" value="Unassembled WGS sequence"/>
</dbReference>
<keyword evidence="14" id="KW-1185">Reference proteome</keyword>
<dbReference type="GO" id="GO:0000981">
    <property type="term" value="F:DNA-binding transcription factor activity, RNA polymerase II-specific"/>
    <property type="evidence" value="ECO:0007669"/>
    <property type="project" value="TreeGrafter"/>
</dbReference>
<dbReference type="PROSITE" id="PS00028">
    <property type="entry name" value="ZINC_FINGER_C2H2_1"/>
    <property type="match status" value="11"/>
</dbReference>
<feature type="domain" description="C2H2-type" evidence="12">
    <location>
        <begin position="532"/>
        <end position="561"/>
    </location>
</feature>
<proteinExistence type="predicted"/>
<dbReference type="GO" id="GO:0000978">
    <property type="term" value="F:RNA polymerase II cis-regulatory region sequence-specific DNA binding"/>
    <property type="evidence" value="ECO:0007669"/>
    <property type="project" value="TreeGrafter"/>
</dbReference>
<evidence type="ECO:0000256" key="4">
    <source>
        <dbReference type="ARBA" id="ARBA00022723"/>
    </source>
</evidence>
<name>A0A7R9M8N4_9ACAR</name>
<evidence type="ECO:0000256" key="5">
    <source>
        <dbReference type="ARBA" id="ARBA00022737"/>
    </source>
</evidence>
<evidence type="ECO:0000256" key="6">
    <source>
        <dbReference type="ARBA" id="ARBA00022771"/>
    </source>
</evidence>
<dbReference type="InterPro" id="IPR050329">
    <property type="entry name" value="GLI_C2H2-zinc-finger"/>
</dbReference>
<dbReference type="PROSITE" id="PS50157">
    <property type="entry name" value="ZINC_FINGER_C2H2_2"/>
    <property type="match status" value="13"/>
</dbReference>
<evidence type="ECO:0000256" key="9">
    <source>
        <dbReference type="ARBA" id="ARBA00069242"/>
    </source>
</evidence>
<dbReference type="GO" id="GO:0008270">
    <property type="term" value="F:zinc ion binding"/>
    <property type="evidence" value="ECO:0007669"/>
    <property type="project" value="UniProtKB-KW"/>
</dbReference>
<feature type="domain" description="C2H2-type" evidence="12">
    <location>
        <begin position="188"/>
        <end position="218"/>
    </location>
</feature>
<dbReference type="GO" id="GO:0045944">
    <property type="term" value="P:positive regulation of transcription by RNA polymerase II"/>
    <property type="evidence" value="ECO:0007669"/>
    <property type="project" value="UniProtKB-ARBA"/>
</dbReference>
<dbReference type="SUPFAM" id="SSF57667">
    <property type="entry name" value="beta-beta-alpha zinc fingers"/>
    <property type="match status" value="9"/>
</dbReference>
<dbReference type="Pfam" id="PF00096">
    <property type="entry name" value="zf-C2H2"/>
    <property type="match status" value="3"/>
</dbReference>
<feature type="domain" description="C2H2-type" evidence="12">
    <location>
        <begin position="562"/>
        <end position="591"/>
    </location>
</feature>
<dbReference type="Gene3D" id="3.30.160.60">
    <property type="entry name" value="Classic Zinc Finger"/>
    <property type="match status" value="9"/>
</dbReference>
<evidence type="ECO:0000256" key="2">
    <source>
        <dbReference type="ARBA" id="ARBA00004642"/>
    </source>
</evidence>
<dbReference type="SMART" id="SM00355">
    <property type="entry name" value="ZnF_C2H2"/>
    <property type="match status" value="16"/>
</dbReference>
<keyword evidence="5" id="KW-0677">Repeat</keyword>
<keyword evidence="3" id="KW-1017">Isopeptide bond</keyword>
<feature type="domain" description="C2H2-type" evidence="12">
    <location>
        <begin position="472"/>
        <end position="501"/>
    </location>
</feature>
<evidence type="ECO:0000313" key="13">
    <source>
        <dbReference type="EMBL" id="CAD7654523.1"/>
    </source>
</evidence>
<comment type="subcellular location">
    <subcellularLocation>
        <location evidence="1">Nucleus</location>
        <location evidence="1">Nucleolus</location>
    </subcellularLocation>
    <subcellularLocation>
        <location evidence="2">Nucleus</location>
        <location evidence="2">Nucleoplasm</location>
    </subcellularLocation>
</comment>
<dbReference type="AlphaFoldDB" id="A0A7R9M8N4"/>
<organism evidence="13">
    <name type="scientific">Oppiella nova</name>
    <dbReference type="NCBI Taxonomy" id="334625"/>
    <lineage>
        <taxon>Eukaryota</taxon>
        <taxon>Metazoa</taxon>
        <taxon>Ecdysozoa</taxon>
        <taxon>Arthropoda</taxon>
        <taxon>Chelicerata</taxon>
        <taxon>Arachnida</taxon>
        <taxon>Acari</taxon>
        <taxon>Acariformes</taxon>
        <taxon>Sarcoptiformes</taxon>
        <taxon>Oribatida</taxon>
        <taxon>Brachypylina</taxon>
        <taxon>Oppioidea</taxon>
        <taxon>Oppiidae</taxon>
        <taxon>Oppiella</taxon>
    </lineage>
</organism>
<feature type="domain" description="C2H2-type" evidence="12">
    <location>
        <begin position="842"/>
        <end position="871"/>
    </location>
</feature>
<evidence type="ECO:0000313" key="14">
    <source>
        <dbReference type="Proteomes" id="UP000728032"/>
    </source>
</evidence>
<evidence type="ECO:0000256" key="11">
    <source>
        <dbReference type="SAM" id="MobiDB-lite"/>
    </source>
</evidence>